<dbReference type="GO" id="GO:0008236">
    <property type="term" value="F:serine-type peptidase activity"/>
    <property type="evidence" value="ECO:0007669"/>
    <property type="project" value="UniProtKB-KW"/>
</dbReference>
<dbReference type="GO" id="GO:0006508">
    <property type="term" value="P:proteolysis"/>
    <property type="evidence" value="ECO:0007669"/>
    <property type="project" value="UniProtKB-KW"/>
</dbReference>
<dbReference type="InterPro" id="IPR036034">
    <property type="entry name" value="PDZ_sf"/>
</dbReference>
<protein>
    <submittedName>
        <fullName evidence="8">Tail-specific protease</fullName>
    </submittedName>
</protein>
<keyword evidence="3 5" id="KW-0378">Hydrolase</keyword>
<evidence type="ECO:0000256" key="2">
    <source>
        <dbReference type="ARBA" id="ARBA00022670"/>
    </source>
</evidence>
<dbReference type="Pfam" id="PF17804">
    <property type="entry name" value="TSP_NTD"/>
    <property type="match status" value="1"/>
</dbReference>
<evidence type="ECO:0000256" key="3">
    <source>
        <dbReference type="ARBA" id="ARBA00022801"/>
    </source>
</evidence>
<comment type="similarity">
    <text evidence="1 5">Belongs to the peptidase S41A family.</text>
</comment>
<keyword evidence="9" id="KW-1185">Reference proteome</keyword>
<keyword evidence="6" id="KW-0732">Signal</keyword>
<dbReference type="EMBL" id="QOVF01000001">
    <property type="protein sequence ID" value="KAA0695964.1"/>
    <property type="molecule type" value="Genomic_DNA"/>
</dbReference>
<evidence type="ECO:0000256" key="4">
    <source>
        <dbReference type="ARBA" id="ARBA00022825"/>
    </source>
</evidence>
<dbReference type="GO" id="GO:0007165">
    <property type="term" value="P:signal transduction"/>
    <property type="evidence" value="ECO:0007669"/>
    <property type="project" value="TreeGrafter"/>
</dbReference>
<dbReference type="InterPro" id="IPR029045">
    <property type="entry name" value="ClpP/crotonase-like_dom_sf"/>
</dbReference>
<dbReference type="AlphaFoldDB" id="A0A7V7GV82"/>
<feature type="signal peptide" evidence="6">
    <location>
        <begin position="1"/>
        <end position="24"/>
    </location>
</feature>
<dbReference type="CDD" id="cd07560">
    <property type="entry name" value="Peptidase_S41_CPP"/>
    <property type="match status" value="1"/>
</dbReference>
<dbReference type="InterPro" id="IPR005151">
    <property type="entry name" value="Tail-specific_protease"/>
</dbReference>
<evidence type="ECO:0000256" key="5">
    <source>
        <dbReference type="RuleBase" id="RU004404"/>
    </source>
</evidence>
<dbReference type="InterPro" id="IPR004447">
    <property type="entry name" value="Peptidase_S41A"/>
</dbReference>
<dbReference type="CDD" id="cd06782">
    <property type="entry name" value="cpPDZ_CPP-like"/>
    <property type="match status" value="1"/>
</dbReference>
<dbReference type="RefSeq" id="WP_149330964.1">
    <property type="nucleotide sequence ID" value="NZ_QOVF01000001.1"/>
</dbReference>
<dbReference type="Gene3D" id="3.30.750.44">
    <property type="match status" value="1"/>
</dbReference>
<feature type="chain" id="PRO_5031250606" evidence="6">
    <location>
        <begin position="25"/>
        <end position="698"/>
    </location>
</feature>
<dbReference type="PANTHER" id="PTHR32060">
    <property type="entry name" value="TAIL-SPECIFIC PROTEASE"/>
    <property type="match status" value="1"/>
</dbReference>
<dbReference type="Proteomes" id="UP000463138">
    <property type="component" value="Unassembled WGS sequence"/>
</dbReference>
<evidence type="ECO:0000256" key="6">
    <source>
        <dbReference type="SAM" id="SignalP"/>
    </source>
</evidence>
<dbReference type="InterPro" id="IPR040573">
    <property type="entry name" value="TSP_N"/>
</dbReference>
<organism evidence="8 9">
    <name type="scientific">Halopseudomonas laoshanensis</name>
    <dbReference type="NCBI Taxonomy" id="2268758"/>
    <lineage>
        <taxon>Bacteria</taxon>
        <taxon>Pseudomonadati</taxon>
        <taxon>Pseudomonadota</taxon>
        <taxon>Gammaproteobacteria</taxon>
        <taxon>Pseudomonadales</taxon>
        <taxon>Pseudomonadaceae</taxon>
        <taxon>Halopseudomonas</taxon>
    </lineage>
</organism>
<feature type="domain" description="PDZ" evidence="7">
    <location>
        <begin position="242"/>
        <end position="312"/>
    </location>
</feature>
<gene>
    <name evidence="8" type="ORF">DT594_00940</name>
</gene>
<keyword evidence="2 5" id="KW-0645">Protease</keyword>
<evidence type="ECO:0000313" key="8">
    <source>
        <dbReference type="EMBL" id="KAA0695964.1"/>
    </source>
</evidence>
<comment type="caution">
    <text evidence="8">The sequence shown here is derived from an EMBL/GenBank/DDBJ whole genome shotgun (WGS) entry which is preliminary data.</text>
</comment>
<dbReference type="Gene3D" id="3.90.226.10">
    <property type="entry name" value="2-enoyl-CoA Hydratase, Chain A, domain 1"/>
    <property type="match status" value="1"/>
</dbReference>
<dbReference type="PANTHER" id="PTHR32060:SF22">
    <property type="entry name" value="CARBOXYL-TERMINAL-PROCESSING PEPTIDASE 3, CHLOROPLASTIC"/>
    <property type="match status" value="1"/>
</dbReference>
<evidence type="ECO:0000259" key="7">
    <source>
        <dbReference type="PROSITE" id="PS50106"/>
    </source>
</evidence>
<dbReference type="NCBIfam" id="TIGR00225">
    <property type="entry name" value="prc"/>
    <property type="match status" value="1"/>
</dbReference>
<dbReference type="FunFam" id="3.90.226.10:FF:000090">
    <property type="entry name" value="Tail-specific protease"/>
    <property type="match status" value="1"/>
</dbReference>
<dbReference type="OrthoDB" id="9812068at2"/>
<dbReference type="PROSITE" id="PS50106">
    <property type="entry name" value="PDZ"/>
    <property type="match status" value="1"/>
</dbReference>
<dbReference type="GO" id="GO:0004175">
    <property type="term" value="F:endopeptidase activity"/>
    <property type="evidence" value="ECO:0007669"/>
    <property type="project" value="TreeGrafter"/>
</dbReference>
<evidence type="ECO:0000256" key="1">
    <source>
        <dbReference type="ARBA" id="ARBA00009179"/>
    </source>
</evidence>
<dbReference type="Gene3D" id="2.30.42.10">
    <property type="match status" value="1"/>
</dbReference>
<dbReference type="InterPro" id="IPR020992">
    <property type="entry name" value="Tail_Prtase_C"/>
</dbReference>
<evidence type="ECO:0000313" key="9">
    <source>
        <dbReference type="Proteomes" id="UP000463138"/>
    </source>
</evidence>
<proteinExistence type="inferred from homology"/>
<dbReference type="Pfam" id="PF11818">
    <property type="entry name" value="DUF3340"/>
    <property type="match status" value="1"/>
</dbReference>
<reference evidence="8 9" key="1">
    <citation type="submission" date="2018-07" db="EMBL/GenBank/DDBJ databases">
        <title>Pseudomonas laoshanensis sp. nov., isolated from soil.</title>
        <authorList>
            <person name="Sun J."/>
            <person name="Yu L."/>
            <person name="Wang M."/>
            <person name="Zhang C."/>
        </authorList>
    </citation>
    <scope>NUCLEOTIDE SEQUENCE [LARGE SCALE GENOMIC DNA]</scope>
    <source>
        <strain evidence="8 9">Y22</strain>
    </source>
</reference>
<accession>A0A7V7GV82</accession>
<keyword evidence="4 5" id="KW-0720">Serine protease</keyword>
<name>A0A7V7GV82_9GAMM</name>
<dbReference type="SMART" id="SM00245">
    <property type="entry name" value="TSPc"/>
    <property type="match status" value="1"/>
</dbReference>
<dbReference type="Pfam" id="PF00595">
    <property type="entry name" value="PDZ"/>
    <property type="match status" value="1"/>
</dbReference>
<dbReference type="SUPFAM" id="SSF52096">
    <property type="entry name" value="ClpP/crotonase"/>
    <property type="match status" value="1"/>
</dbReference>
<dbReference type="InterPro" id="IPR001478">
    <property type="entry name" value="PDZ"/>
</dbReference>
<dbReference type="Pfam" id="PF03572">
    <property type="entry name" value="Peptidase_S41"/>
    <property type="match status" value="1"/>
</dbReference>
<dbReference type="GO" id="GO:0030288">
    <property type="term" value="C:outer membrane-bounded periplasmic space"/>
    <property type="evidence" value="ECO:0007669"/>
    <property type="project" value="TreeGrafter"/>
</dbReference>
<dbReference type="SMART" id="SM00228">
    <property type="entry name" value="PDZ"/>
    <property type="match status" value="1"/>
</dbReference>
<dbReference type="SUPFAM" id="SSF50156">
    <property type="entry name" value="PDZ domain-like"/>
    <property type="match status" value="1"/>
</dbReference>
<sequence length="698" mass="78567">MKRFNSLRTTCLVAFFAIGTHAVAEEQPANLDLDSIQPTRDQMVASLNTVELLRRHHYNRIRLDDALSSDIFDGYMRQLDPQRSLFTAEDIQAFEEYRYRLDDLLLAGDLTIGFAMHKRQIERLSQRLEFANSLLDEDLQSLDFSSDQQILADREKAEWVATDIDLLQLWRHQIKDEVLRLKLAGRDMDAIQELLSKRYKGQTLRLTQTRSEDVFQNYINAFAQVYDPHTQYMSPENAENFDINMSLSLEGIGAVLQADEEFTKIVRLVPAGPAAKSQKLAPADRIIAVGQEEKEMVDVVGWRLDEVVKLIRGPKGSNVRLEVIPASNPPTDLSSREVVLVREAVKLEDQAAASSIIKYGSGENEQRIGVIEVPGFYIDFKAQRRGDPEYRSTTRDVRRLLEEMEAENVDGLVLDLRNNGGGSLQEATELTGLFIDRGPTVQVRDTDGQVQVLDDPDAGISYKGPMAVLVNRLSASASEIFAGAMQDYGRALVVGEPTFGKGTVQSIQPLNHGELKLTLAKFYRVSGQSTQNRGVVPDITYPSLLDTTEIGESYLPRALPWDTIEPADYAIGNQVSPFVKRLNERHQLRAANDPEFTYTLARVELDRGIKDREYLPLNEAVRREQQDAFDATLLKLENQRRVARGEEPLKELEETDPLLELNPAVADEDDAEEDPFLAETGQILIDLLELQHQVADAS</sequence>